<reference evidence="11 12" key="1">
    <citation type="submission" date="2016-12" db="EMBL/GenBank/DDBJ databases">
        <title>Isolation and genomic insights into novel planktonic Zetaproteobacteria from stratified waters of the Chesapeake Bay.</title>
        <authorList>
            <person name="McAllister S.M."/>
            <person name="Kato S."/>
            <person name="Chan C.S."/>
            <person name="Chiu B.K."/>
            <person name="Field E.K."/>
        </authorList>
    </citation>
    <scope>NUCLEOTIDE SEQUENCE [LARGE SCALE GENOMIC DNA]</scope>
    <source>
        <strain evidence="11 12">CP-8</strain>
    </source>
</reference>
<evidence type="ECO:0000256" key="8">
    <source>
        <dbReference type="ARBA" id="ARBA00048731"/>
    </source>
</evidence>
<keyword evidence="12" id="KW-1185">Reference proteome</keyword>
<comment type="catalytic activity">
    <reaction evidence="7">
        <text>(R)-2-hydroxyglutarate + NAD(+) = 2-oxoglutarate + NADH + H(+)</text>
        <dbReference type="Rhea" id="RHEA:49612"/>
        <dbReference type="ChEBI" id="CHEBI:15378"/>
        <dbReference type="ChEBI" id="CHEBI:15801"/>
        <dbReference type="ChEBI" id="CHEBI:16810"/>
        <dbReference type="ChEBI" id="CHEBI:57540"/>
        <dbReference type="ChEBI" id="CHEBI:57945"/>
        <dbReference type="EC" id="1.1.1.399"/>
    </reaction>
</comment>
<evidence type="ECO:0000259" key="10">
    <source>
        <dbReference type="PROSITE" id="PS51671"/>
    </source>
</evidence>
<evidence type="ECO:0000256" key="5">
    <source>
        <dbReference type="ARBA" id="ARBA00023002"/>
    </source>
</evidence>
<feature type="domain" description="ACT" evidence="10">
    <location>
        <begin position="454"/>
        <end position="529"/>
    </location>
</feature>
<dbReference type="UniPathway" id="UPA00135">
    <property type="reaction ID" value="UER00196"/>
</dbReference>
<dbReference type="Gene3D" id="3.30.70.260">
    <property type="match status" value="1"/>
</dbReference>
<evidence type="ECO:0000313" key="11">
    <source>
        <dbReference type="EMBL" id="ATX82027.1"/>
    </source>
</evidence>
<dbReference type="FunFam" id="3.40.50.720:FF:000021">
    <property type="entry name" value="D-3-phosphoglycerate dehydrogenase"/>
    <property type="match status" value="1"/>
</dbReference>
<dbReference type="GO" id="GO:0051287">
    <property type="term" value="F:NAD binding"/>
    <property type="evidence" value="ECO:0007669"/>
    <property type="project" value="UniProtKB-UniRule"/>
</dbReference>
<dbReference type="NCBIfam" id="TIGR01327">
    <property type="entry name" value="PGDH"/>
    <property type="match status" value="1"/>
</dbReference>
<proteinExistence type="inferred from homology"/>
<dbReference type="Pfam" id="PF19304">
    <property type="entry name" value="PGDH_inter"/>
    <property type="match status" value="1"/>
</dbReference>
<evidence type="ECO:0000256" key="9">
    <source>
        <dbReference type="RuleBase" id="RU363003"/>
    </source>
</evidence>
<sequence>MPKVWIADKMSSRAIEVFKARNIEVDYKPGLSDEEKLSIVGDYDAIAVRSSTTLKGELLEAAKRVKVIGRAGIGVDNVDVEGCSRRGIVVMNTPFGNTITTAELAVAHIVAAARMIPQASESTKAGKWEKSRFMGMELTGKKAGVIGAGNIGAIVCDRLKGLHMSVFVYDPFISDERASAMGVTKVETVAELAETVDILTIHVPLLAATRNLINADIIGRMKKGSILVNCARGGIVDEDALYDACASGHLRAAALDVFATEPARENRLFELDNISCTPHIGASTNEAQENVAVQVAEQMADYLLSGVVSNAVNVPSLTQEEQRLLAPYLLLAERMGSFIGQTMKPGYSRVKVSFEGKAASINRKPLINVILQGLLSQSMEEVNAVNAGMLAKDRGIDISETGSDSSDHFATLIKLEVEGDEGVRTVSGTLFDERRPRLVNIDTCEVEIAPVGNLIFFQNEDKPGVIASIGAVLADAGINIGDFRLGRREDTGSAVALIQVDTPPSQDVLDRMSELRHVLEVRYAELGDM</sequence>
<dbReference type="SUPFAM" id="SSF51735">
    <property type="entry name" value="NAD(P)-binding Rossmann-fold domains"/>
    <property type="match status" value="1"/>
</dbReference>
<dbReference type="FunFam" id="3.30.1330.90:FF:000003">
    <property type="entry name" value="D-3-phosphoglycerate dehydrogenase"/>
    <property type="match status" value="1"/>
</dbReference>
<keyword evidence="5 9" id="KW-0560">Oxidoreductase</keyword>
<dbReference type="RefSeq" id="WP_100265423.1">
    <property type="nucleotide sequence ID" value="NZ_CP018800.1"/>
</dbReference>
<dbReference type="PROSITE" id="PS00065">
    <property type="entry name" value="D_2_HYDROXYACID_DH_1"/>
    <property type="match status" value="1"/>
</dbReference>
<dbReference type="InterPro" id="IPR036291">
    <property type="entry name" value="NAD(P)-bd_dom_sf"/>
</dbReference>
<dbReference type="Pfam" id="PF01842">
    <property type="entry name" value="ACT"/>
    <property type="match status" value="1"/>
</dbReference>
<evidence type="ECO:0000313" key="12">
    <source>
        <dbReference type="Proteomes" id="UP000231637"/>
    </source>
</evidence>
<comment type="function">
    <text evidence="1">Catalyzes the reversible oxidation of 3-phospho-D-glycerate to 3-phosphonooxypyruvate, the first step of the phosphorylated L-serine biosynthesis pathway. Also catalyzes the reversible oxidation of 2-hydroxyglutarate to 2-oxoglutarate.</text>
</comment>
<evidence type="ECO:0000256" key="4">
    <source>
        <dbReference type="ARBA" id="ARBA00021582"/>
    </source>
</evidence>
<dbReference type="Pfam" id="PF02826">
    <property type="entry name" value="2-Hacid_dh_C"/>
    <property type="match status" value="1"/>
</dbReference>
<dbReference type="PANTHER" id="PTHR42938:SF47">
    <property type="entry name" value="HYDROXYPYRUVATE REDUCTASE"/>
    <property type="match status" value="1"/>
</dbReference>
<keyword evidence="6 9" id="KW-0520">NAD</keyword>
<dbReference type="InterPro" id="IPR006236">
    <property type="entry name" value="PGDH"/>
</dbReference>
<evidence type="ECO:0000256" key="1">
    <source>
        <dbReference type="ARBA" id="ARBA00003800"/>
    </source>
</evidence>
<dbReference type="Proteomes" id="UP000231637">
    <property type="component" value="Chromosome"/>
</dbReference>
<dbReference type="SUPFAM" id="SSF55021">
    <property type="entry name" value="ACT-like"/>
    <property type="match status" value="1"/>
</dbReference>
<dbReference type="InterPro" id="IPR029009">
    <property type="entry name" value="ASB_dom_sf"/>
</dbReference>
<dbReference type="EMBL" id="CP018800">
    <property type="protein sequence ID" value="ATX82027.1"/>
    <property type="molecule type" value="Genomic_DNA"/>
</dbReference>
<dbReference type="InterPro" id="IPR002912">
    <property type="entry name" value="ACT_dom"/>
</dbReference>
<dbReference type="GO" id="GO:0004617">
    <property type="term" value="F:phosphoglycerate dehydrogenase activity"/>
    <property type="evidence" value="ECO:0007669"/>
    <property type="project" value="UniProtKB-UniRule"/>
</dbReference>
<evidence type="ECO:0000256" key="6">
    <source>
        <dbReference type="ARBA" id="ARBA00023027"/>
    </source>
</evidence>
<keyword evidence="9" id="KW-0718">Serine biosynthesis</keyword>
<dbReference type="InterPro" id="IPR045626">
    <property type="entry name" value="PGDH_ASB_dom"/>
</dbReference>
<gene>
    <name evidence="11" type="ORF">Ga0123462_1163</name>
</gene>
<evidence type="ECO:0000256" key="3">
    <source>
        <dbReference type="ARBA" id="ARBA00005854"/>
    </source>
</evidence>
<protein>
    <recommendedName>
        <fullName evidence="4 9">D-3-phosphoglycerate dehydrogenase</fullName>
        <ecNumber evidence="9">1.1.1.95</ecNumber>
    </recommendedName>
</protein>
<dbReference type="KEGG" id="mfn:Ga0123462_1163"/>
<dbReference type="PROSITE" id="PS51671">
    <property type="entry name" value="ACT"/>
    <property type="match status" value="1"/>
</dbReference>
<organism evidence="11 12">
    <name type="scientific">Mariprofundus ferrinatatus</name>
    <dbReference type="NCBI Taxonomy" id="1921087"/>
    <lineage>
        <taxon>Bacteria</taxon>
        <taxon>Pseudomonadati</taxon>
        <taxon>Pseudomonadota</taxon>
        <taxon>Candidatius Mariprofundia</taxon>
        <taxon>Mariprofundales</taxon>
        <taxon>Mariprofundaceae</taxon>
        <taxon>Mariprofundus</taxon>
    </lineage>
</organism>
<dbReference type="CDD" id="cd12173">
    <property type="entry name" value="PGDH_4"/>
    <property type="match status" value="1"/>
</dbReference>
<evidence type="ECO:0000256" key="7">
    <source>
        <dbReference type="ARBA" id="ARBA00048126"/>
    </source>
</evidence>
<dbReference type="InterPro" id="IPR045865">
    <property type="entry name" value="ACT-like_dom_sf"/>
</dbReference>
<dbReference type="Gene3D" id="3.30.1330.90">
    <property type="entry name" value="D-3-phosphoglycerate dehydrogenase, domain 3"/>
    <property type="match status" value="1"/>
</dbReference>
<comment type="catalytic activity">
    <reaction evidence="8 9">
        <text>(2R)-3-phosphoglycerate + NAD(+) = 3-phosphooxypyruvate + NADH + H(+)</text>
        <dbReference type="Rhea" id="RHEA:12641"/>
        <dbReference type="ChEBI" id="CHEBI:15378"/>
        <dbReference type="ChEBI" id="CHEBI:18110"/>
        <dbReference type="ChEBI" id="CHEBI:57540"/>
        <dbReference type="ChEBI" id="CHEBI:57945"/>
        <dbReference type="ChEBI" id="CHEBI:58272"/>
        <dbReference type="EC" id="1.1.1.95"/>
    </reaction>
</comment>
<keyword evidence="9" id="KW-0028">Amino-acid biosynthesis</keyword>
<dbReference type="InterPro" id="IPR029752">
    <property type="entry name" value="D-isomer_DH_CS1"/>
</dbReference>
<dbReference type="InterPro" id="IPR006139">
    <property type="entry name" value="D-isomer_2_OHA_DH_cat_dom"/>
</dbReference>
<comment type="similarity">
    <text evidence="3 9">Belongs to the D-isomer specific 2-hydroxyacid dehydrogenase family.</text>
</comment>
<dbReference type="SUPFAM" id="SSF52283">
    <property type="entry name" value="Formate/glycerate dehydrogenase catalytic domain-like"/>
    <property type="match status" value="1"/>
</dbReference>
<dbReference type="InterPro" id="IPR029753">
    <property type="entry name" value="D-isomer_DH_CS"/>
</dbReference>
<comment type="pathway">
    <text evidence="2 9">Amino-acid biosynthesis; L-serine biosynthesis; L-serine from 3-phospho-D-glycerate: step 1/3.</text>
</comment>
<dbReference type="GO" id="GO:0006564">
    <property type="term" value="P:L-serine biosynthetic process"/>
    <property type="evidence" value="ECO:0007669"/>
    <property type="project" value="UniProtKB-UniRule"/>
</dbReference>
<dbReference type="Pfam" id="PF00389">
    <property type="entry name" value="2-Hacid_dh"/>
    <property type="match status" value="1"/>
</dbReference>
<evidence type="ECO:0000256" key="2">
    <source>
        <dbReference type="ARBA" id="ARBA00005216"/>
    </source>
</evidence>
<dbReference type="PANTHER" id="PTHR42938">
    <property type="entry name" value="FORMATE DEHYDROGENASE 1"/>
    <property type="match status" value="1"/>
</dbReference>
<dbReference type="InterPro" id="IPR006140">
    <property type="entry name" value="D-isomer_DH_NAD-bd"/>
</dbReference>
<dbReference type="SUPFAM" id="SSF143548">
    <property type="entry name" value="Serine metabolism enzymes domain"/>
    <property type="match status" value="1"/>
</dbReference>
<dbReference type="OrthoDB" id="9805416at2"/>
<accession>A0A2K8L409</accession>
<dbReference type="EC" id="1.1.1.95" evidence="9"/>
<dbReference type="AlphaFoldDB" id="A0A2K8L409"/>
<dbReference type="CDD" id="cd04902">
    <property type="entry name" value="ACT_3PGDH-xct"/>
    <property type="match status" value="1"/>
</dbReference>
<dbReference type="Gene3D" id="3.40.50.720">
    <property type="entry name" value="NAD(P)-binding Rossmann-like Domain"/>
    <property type="match status" value="2"/>
</dbReference>
<dbReference type="PROSITE" id="PS00671">
    <property type="entry name" value="D_2_HYDROXYACID_DH_3"/>
    <property type="match status" value="1"/>
</dbReference>
<name>A0A2K8L409_9PROT</name>